<sequence>MSDCRGDLPSWAVGATLLLLGESALQESPYLESGECQKVSKNQSDVARATKPGSG</sequence>
<evidence type="ECO:0000256" key="1">
    <source>
        <dbReference type="SAM" id="MobiDB-lite"/>
    </source>
</evidence>
<protein>
    <submittedName>
        <fullName evidence="2">Uncharacterized protein</fullName>
    </submittedName>
</protein>
<comment type="caution">
    <text evidence="2">The sequence shown here is derived from an EMBL/GenBank/DDBJ whole genome shotgun (WGS) entry which is preliminary data.</text>
</comment>
<proteinExistence type="predicted"/>
<keyword evidence="3" id="KW-1185">Reference proteome</keyword>
<reference evidence="2" key="1">
    <citation type="submission" date="2019-10" db="EMBL/GenBank/DDBJ databases">
        <title>Draft genome sequece of Microseira wollei NIES-4236.</title>
        <authorList>
            <person name="Yamaguchi H."/>
            <person name="Suzuki S."/>
            <person name="Kawachi M."/>
        </authorList>
    </citation>
    <scope>NUCLEOTIDE SEQUENCE</scope>
    <source>
        <strain evidence="2">NIES-4236</strain>
    </source>
</reference>
<name>A0AAV3X4G2_9CYAN</name>
<organism evidence="2 3">
    <name type="scientific">Microseira wollei NIES-4236</name>
    <dbReference type="NCBI Taxonomy" id="2530354"/>
    <lineage>
        <taxon>Bacteria</taxon>
        <taxon>Bacillati</taxon>
        <taxon>Cyanobacteriota</taxon>
        <taxon>Cyanophyceae</taxon>
        <taxon>Oscillatoriophycideae</taxon>
        <taxon>Aerosakkonematales</taxon>
        <taxon>Aerosakkonemataceae</taxon>
        <taxon>Microseira</taxon>
    </lineage>
</organism>
<feature type="region of interest" description="Disordered" evidence="1">
    <location>
        <begin position="31"/>
        <end position="55"/>
    </location>
</feature>
<accession>A0AAV3X4G2</accession>
<gene>
    <name evidence="2" type="ORF">MiSe_14470</name>
</gene>
<dbReference type="AlphaFoldDB" id="A0AAV3X4G2"/>
<evidence type="ECO:0000313" key="3">
    <source>
        <dbReference type="Proteomes" id="UP001050975"/>
    </source>
</evidence>
<evidence type="ECO:0000313" key="2">
    <source>
        <dbReference type="EMBL" id="GET36695.1"/>
    </source>
</evidence>
<dbReference type="EMBL" id="BLAY01000016">
    <property type="protein sequence ID" value="GET36695.1"/>
    <property type="molecule type" value="Genomic_DNA"/>
</dbReference>
<dbReference type="Proteomes" id="UP001050975">
    <property type="component" value="Unassembled WGS sequence"/>
</dbReference>